<feature type="domain" description="Histidine kinase" evidence="4">
    <location>
        <begin position="1"/>
        <end position="114"/>
    </location>
</feature>
<dbReference type="GO" id="GO:0004673">
    <property type="term" value="F:protein histidine kinase activity"/>
    <property type="evidence" value="ECO:0007669"/>
    <property type="project" value="UniProtKB-EC"/>
</dbReference>
<dbReference type="InterPro" id="IPR005467">
    <property type="entry name" value="His_kinase_dom"/>
</dbReference>
<dbReference type="Gene3D" id="3.40.50.2300">
    <property type="match status" value="1"/>
</dbReference>
<proteinExistence type="predicted"/>
<dbReference type="EMBL" id="AP023093">
    <property type="protein sequence ID" value="BCE37270.1"/>
    <property type="molecule type" value="Genomic_DNA"/>
</dbReference>
<evidence type="ECO:0000259" key="4">
    <source>
        <dbReference type="PROSITE" id="PS50109"/>
    </source>
</evidence>
<dbReference type="InterPro" id="IPR011006">
    <property type="entry name" value="CheY-like_superfamily"/>
</dbReference>
<dbReference type="Gene3D" id="3.30.565.10">
    <property type="entry name" value="Histidine kinase-like ATPase, C-terminal domain"/>
    <property type="match status" value="1"/>
</dbReference>
<dbReference type="EC" id="2.7.13.3" evidence="2"/>
<dbReference type="InterPro" id="IPR036890">
    <property type="entry name" value="HATPase_C_sf"/>
</dbReference>
<dbReference type="PANTHER" id="PTHR43065:SF42">
    <property type="entry name" value="TWO-COMPONENT SENSOR PPRA"/>
    <property type="match status" value="1"/>
</dbReference>
<reference evidence="12" key="8">
    <citation type="submission" date="2020-05" db="EMBL/GenBank/DDBJ databases">
        <title>Complete genome sequence of Bradyrhizobium diazoefficiens XF8 isolated from soybean nodule.</title>
        <authorList>
            <person name="Noda R."/>
            <person name="Kakizaki K."/>
            <person name="Minamisawa K."/>
        </authorList>
    </citation>
    <scope>NUCLEOTIDE SEQUENCE</scope>
    <source>
        <strain evidence="12">XF8</strain>
    </source>
</reference>
<evidence type="ECO:0000259" key="5">
    <source>
        <dbReference type="PROSITE" id="PS50110"/>
    </source>
</evidence>
<evidence type="ECO:0000313" key="10">
    <source>
        <dbReference type="EMBL" id="BCE54694.1"/>
    </source>
</evidence>
<dbReference type="EMBL" id="AP023092">
    <property type="protein sequence ID" value="BCE28528.1"/>
    <property type="molecule type" value="Genomic_DNA"/>
</dbReference>
<feature type="domain" description="Response regulatory" evidence="5">
    <location>
        <begin position="135"/>
        <end position="246"/>
    </location>
</feature>
<reference evidence="8" key="4">
    <citation type="submission" date="2020-05" db="EMBL/GenBank/DDBJ databases">
        <title>Complete genome sequence of Bradyrhizobium diazoefficiens XF3 isolated from soybean nodule.</title>
        <authorList>
            <person name="Noda R."/>
            <person name="Kakizaki K."/>
            <person name="Minamisawa K."/>
        </authorList>
    </citation>
    <scope>NUCLEOTIDE SEQUENCE</scope>
    <source>
        <strain evidence="8">XF3</strain>
    </source>
</reference>
<dbReference type="EMBL" id="AP023095">
    <property type="protein sequence ID" value="BCE54694.1"/>
    <property type="molecule type" value="Genomic_DNA"/>
</dbReference>
<reference evidence="6" key="1">
    <citation type="submission" date="2020-05" db="EMBL/GenBank/DDBJ databases">
        <title>Complete genome sequence of Bradyrhizobium diazoefficiens XF1 isolated from soybean nodule.</title>
        <authorList>
            <person name="Noda R."/>
            <person name="Kakizaki K."/>
            <person name="Minamisawa K."/>
        </authorList>
    </citation>
    <scope>NUCLEOTIDE SEQUENCE</scope>
    <source>
        <strain evidence="6">XF1</strain>
    </source>
</reference>
<reference evidence="9" key="5">
    <citation type="submission" date="2020-05" db="EMBL/GenBank/DDBJ databases">
        <title>Complete genome sequence of Bradyrhizobium diazoefficiens XF4 isolated from soybean nodule.</title>
        <authorList>
            <person name="Noda R."/>
            <person name="Kakizaki K."/>
            <person name="Minamisawa K."/>
        </authorList>
    </citation>
    <scope>NUCLEOTIDE SEQUENCE</scope>
    <source>
        <strain evidence="9">XF4</strain>
    </source>
</reference>
<reference evidence="10" key="6">
    <citation type="submission" date="2020-05" db="EMBL/GenBank/DDBJ databases">
        <title>Complete genome sequence of Bradyrhizobium diazoefficiens XF5 isolated from soybean nodule.</title>
        <authorList>
            <person name="Noda R."/>
            <person name="Kakizaki K."/>
            <person name="Minamisawa K."/>
        </authorList>
    </citation>
    <scope>NUCLEOTIDE SEQUENCE</scope>
    <source>
        <strain evidence="10">XF5</strain>
    </source>
</reference>
<dbReference type="SMART" id="SM00448">
    <property type="entry name" value="REC"/>
    <property type="match status" value="1"/>
</dbReference>
<evidence type="ECO:0000313" key="12">
    <source>
        <dbReference type="EMBL" id="BCE72136.1"/>
    </source>
</evidence>
<gene>
    <name evidence="14" type="ORF">XF10B_21560</name>
    <name evidence="6" type="ORF">XF1B_22610</name>
    <name evidence="7" type="ORF">XF2B_22970</name>
    <name evidence="8" type="ORF">XF3B_23010</name>
    <name evidence="9" type="ORF">XF4B_21820</name>
    <name evidence="10" type="ORF">XF5B_22060</name>
    <name evidence="11" type="ORF">XF6B_22250</name>
    <name evidence="12" type="ORF">XF8B_22470</name>
    <name evidence="13" type="ORF">XF9B_22880</name>
</gene>
<organism evidence="10">
    <name type="scientific">Bradyrhizobium diazoefficiens</name>
    <dbReference type="NCBI Taxonomy" id="1355477"/>
    <lineage>
        <taxon>Bacteria</taxon>
        <taxon>Pseudomonadati</taxon>
        <taxon>Pseudomonadota</taxon>
        <taxon>Alphaproteobacteria</taxon>
        <taxon>Hyphomicrobiales</taxon>
        <taxon>Nitrobacteraceae</taxon>
        <taxon>Bradyrhizobium</taxon>
    </lineage>
</organism>
<reference evidence="14" key="2">
    <citation type="submission" date="2020-05" db="EMBL/GenBank/DDBJ databases">
        <title>Complete genome sequence of Bradyrhizobium diazoefficiens XF10 isolated from soybean nodule.</title>
        <authorList>
            <person name="Noda R."/>
            <person name="Kakizaki K."/>
            <person name="Minamisawa K."/>
        </authorList>
    </citation>
    <scope>NUCLEOTIDE SEQUENCE</scope>
    <source>
        <strain evidence="14">XF10</strain>
    </source>
</reference>
<name>A0A809ZQY6_9BRAD</name>
<evidence type="ECO:0000313" key="6">
    <source>
        <dbReference type="EMBL" id="BCE19580.1"/>
    </source>
</evidence>
<evidence type="ECO:0000313" key="13">
    <source>
        <dbReference type="EMBL" id="BCE80867.1"/>
    </source>
</evidence>
<evidence type="ECO:0000313" key="14">
    <source>
        <dbReference type="EMBL" id="BCE89358.1"/>
    </source>
</evidence>
<evidence type="ECO:0000256" key="3">
    <source>
        <dbReference type="PROSITE-ProRule" id="PRU00169"/>
    </source>
</evidence>
<accession>A0A809ZQY6</accession>
<evidence type="ECO:0000313" key="8">
    <source>
        <dbReference type="EMBL" id="BCE37270.1"/>
    </source>
</evidence>
<dbReference type="PROSITE" id="PS50110">
    <property type="entry name" value="RESPONSE_REGULATORY"/>
    <property type="match status" value="1"/>
</dbReference>
<dbReference type="PROSITE" id="PS50109">
    <property type="entry name" value="HIS_KIN"/>
    <property type="match status" value="1"/>
</dbReference>
<dbReference type="GO" id="GO:0000160">
    <property type="term" value="P:phosphorelay signal transduction system"/>
    <property type="evidence" value="ECO:0007669"/>
    <property type="project" value="InterPro"/>
</dbReference>
<dbReference type="SUPFAM" id="SSF52172">
    <property type="entry name" value="CheY-like"/>
    <property type="match status" value="1"/>
</dbReference>
<protein>
    <recommendedName>
        <fullName evidence="2">histidine kinase</fullName>
        <ecNumber evidence="2">2.7.13.3</ecNumber>
    </recommendedName>
</protein>
<feature type="modified residue" description="4-aspartylphosphate" evidence="3">
    <location>
        <position position="185"/>
    </location>
</feature>
<dbReference type="EMBL" id="AP023099">
    <property type="protein sequence ID" value="BCE89358.1"/>
    <property type="molecule type" value="Genomic_DNA"/>
</dbReference>
<dbReference type="AlphaFoldDB" id="A0A809ZQY6"/>
<dbReference type="EMBL" id="AP023091">
    <property type="protein sequence ID" value="BCE19580.1"/>
    <property type="molecule type" value="Genomic_DNA"/>
</dbReference>
<dbReference type="SUPFAM" id="SSF55874">
    <property type="entry name" value="ATPase domain of HSP90 chaperone/DNA topoisomerase II/histidine kinase"/>
    <property type="match status" value="1"/>
</dbReference>
<dbReference type="EMBL" id="AP023096">
    <property type="protein sequence ID" value="BCE63426.1"/>
    <property type="molecule type" value="Genomic_DNA"/>
</dbReference>
<evidence type="ECO:0000256" key="1">
    <source>
        <dbReference type="ARBA" id="ARBA00000085"/>
    </source>
</evidence>
<sequence>MALLNLAVNARDAMITGGVLTIGLSEQIVDIDDQLGVQPGRYVVLSVRDTGEGMDAQTLARAVEPFFSTKGVGKGTGLGLSMVFGLAQQSGGALRLESTPSSGTTARLWLPVASETSPPSGRAPNIVTQASAPAKILFVDDDLLIAGSTVDLLEDLGHQVIEAHSAIEALRLLESGLAADLLITDHAMPGMTGIELAREVRRQYPRLPILLATGFAELEGSEVVDVARLAKPYTQAQLATEIAHLLPNGRDGF</sequence>
<dbReference type="SMART" id="SM00387">
    <property type="entry name" value="HATPase_c"/>
    <property type="match status" value="1"/>
</dbReference>
<keyword evidence="3" id="KW-0597">Phosphoprotein</keyword>
<reference evidence="11" key="7">
    <citation type="submission" date="2020-05" db="EMBL/GenBank/DDBJ databases">
        <title>Complete genome sequence of Bradyrhizobium diazoefficiens XF6 isolated from soybean nodule.</title>
        <authorList>
            <person name="Noda R."/>
            <person name="Kakizaki K."/>
            <person name="Minamisawa K."/>
        </authorList>
    </citation>
    <scope>NUCLEOTIDE SEQUENCE</scope>
    <source>
        <strain evidence="11">XF6</strain>
    </source>
</reference>
<dbReference type="EMBL" id="AP023094">
    <property type="protein sequence ID" value="BCE45833.1"/>
    <property type="molecule type" value="Genomic_DNA"/>
</dbReference>
<comment type="catalytic activity">
    <reaction evidence="1">
        <text>ATP + protein L-histidine = ADP + protein N-phospho-L-histidine.</text>
        <dbReference type="EC" id="2.7.13.3"/>
    </reaction>
</comment>
<dbReference type="EMBL" id="AP023098">
    <property type="protein sequence ID" value="BCE80867.1"/>
    <property type="molecule type" value="Genomic_DNA"/>
</dbReference>
<dbReference type="InterPro" id="IPR001789">
    <property type="entry name" value="Sig_transdc_resp-reg_receiver"/>
</dbReference>
<evidence type="ECO:0000313" key="7">
    <source>
        <dbReference type="EMBL" id="BCE28528.1"/>
    </source>
</evidence>
<evidence type="ECO:0000313" key="11">
    <source>
        <dbReference type="EMBL" id="BCE63426.1"/>
    </source>
</evidence>
<reference evidence="7" key="3">
    <citation type="submission" date="2020-05" db="EMBL/GenBank/DDBJ databases">
        <title>Complete genome sequence of Bradyrhizobium diazoefficiens XF2 isolated from soybean nodule.</title>
        <authorList>
            <person name="Noda R."/>
            <person name="Kakizaki K."/>
            <person name="Minamisawa K."/>
        </authorList>
    </citation>
    <scope>NUCLEOTIDE SEQUENCE</scope>
    <source>
        <strain evidence="7">XF2</strain>
    </source>
</reference>
<evidence type="ECO:0000313" key="9">
    <source>
        <dbReference type="EMBL" id="BCE45833.1"/>
    </source>
</evidence>
<evidence type="ECO:0000256" key="2">
    <source>
        <dbReference type="ARBA" id="ARBA00012438"/>
    </source>
</evidence>
<dbReference type="InterPro" id="IPR004358">
    <property type="entry name" value="Sig_transdc_His_kin-like_C"/>
</dbReference>
<dbReference type="Pfam" id="PF00072">
    <property type="entry name" value="Response_reg"/>
    <property type="match status" value="1"/>
</dbReference>
<dbReference type="PANTHER" id="PTHR43065">
    <property type="entry name" value="SENSOR HISTIDINE KINASE"/>
    <property type="match status" value="1"/>
</dbReference>
<reference evidence="13" key="9">
    <citation type="submission" date="2020-05" db="EMBL/GenBank/DDBJ databases">
        <title>Complete genome sequence of Bradyrhizobium diazoefficiens XF9 isolated from soybean nodule.</title>
        <authorList>
            <person name="Noda R."/>
            <person name="Kakizaki K."/>
            <person name="Minamisawa K."/>
        </authorList>
    </citation>
    <scope>NUCLEOTIDE SEQUENCE</scope>
    <source>
        <strain evidence="13">XF9</strain>
    </source>
</reference>
<dbReference type="InterPro" id="IPR003594">
    <property type="entry name" value="HATPase_dom"/>
</dbReference>
<dbReference type="EMBL" id="AP023097">
    <property type="protein sequence ID" value="BCE72136.1"/>
    <property type="molecule type" value="Genomic_DNA"/>
</dbReference>
<dbReference type="PRINTS" id="PR00344">
    <property type="entry name" value="BCTRLSENSOR"/>
</dbReference>
<dbReference type="Pfam" id="PF02518">
    <property type="entry name" value="HATPase_c"/>
    <property type="match status" value="1"/>
</dbReference>